<accession>A0A5N5KI71</accession>
<dbReference type="GO" id="GO:0005576">
    <property type="term" value="C:extracellular region"/>
    <property type="evidence" value="ECO:0007669"/>
    <property type="project" value="UniProtKB-SubCell"/>
</dbReference>
<dbReference type="InterPro" id="IPR051238">
    <property type="entry name" value="GDSL_esterase/lipase"/>
</dbReference>
<dbReference type="InterPro" id="IPR035669">
    <property type="entry name" value="SGNH_plant_lipase-like"/>
</dbReference>
<keyword evidence="4 8" id="KW-0732">Signal</keyword>
<comment type="subcellular location">
    <subcellularLocation>
        <location evidence="1">Secreted</location>
    </subcellularLocation>
</comment>
<evidence type="ECO:0000256" key="5">
    <source>
        <dbReference type="ARBA" id="ARBA00022801"/>
    </source>
</evidence>
<keyword evidence="3" id="KW-0964">Secreted</keyword>
<evidence type="ECO:0000313" key="9">
    <source>
        <dbReference type="EMBL" id="KAB5529968.1"/>
    </source>
</evidence>
<evidence type="ECO:0000256" key="2">
    <source>
        <dbReference type="ARBA" id="ARBA00008668"/>
    </source>
</evidence>
<dbReference type="Pfam" id="PF00657">
    <property type="entry name" value="Lipase_GDSL"/>
    <property type="match status" value="1"/>
</dbReference>
<organism evidence="9 10">
    <name type="scientific">Salix brachista</name>
    <dbReference type="NCBI Taxonomy" id="2182728"/>
    <lineage>
        <taxon>Eukaryota</taxon>
        <taxon>Viridiplantae</taxon>
        <taxon>Streptophyta</taxon>
        <taxon>Embryophyta</taxon>
        <taxon>Tracheophyta</taxon>
        <taxon>Spermatophyta</taxon>
        <taxon>Magnoliopsida</taxon>
        <taxon>eudicotyledons</taxon>
        <taxon>Gunneridae</taxon>
        <taxon>Pentapetalae</taxon>
        <taxon>rosids</taxon>
        <taxon>fabids</taxon>
        <taxon>Malpighiales</taxon>
        <taxon>Salicaceae</taxon>
        <taxon>Saliceae</taxon>
        <taxon>Salix</taxon>
    </lineage>
</organism>
<evidence type="ECO:0000256" key="4">
    <source>
        <dbReference type="ARBA" id="ARBA00022729"/>
    </source>
</evidence>
<dbReference type="InterPro" id="IPR036514">
    <property type="entry name" value="SGNH_hydro_sf"/>
</dbReference>
<dbReference type="GO" id="GO:0016788">
    <property type="term" value="F:hydrolase activity, acting on ester bonds"/>
    <property type="evidence" value="ECO:0007669"/>
    <property type="project" value="InterPro"/>
</dbReference>
<dbReference type="AlphaFoldDB" id="A0A5N5KI71"/>
<sequence>MASQIISSRFLLLALPVLACVFPCSCHARVTDENGARIRGMFVFGSSLVDNGNNNFLKNSIAKADFLPYGIDFPSGPSGRFTNGKNVIDLLCDQLKLPLVPAFSDPSTQGRKIIHGVNYASGASGILDDTGSRAGNAISLNQQLRNFEEVTLPDLEAQMGFRRRELLPKFLFVVGTGGNDYSFNYFLRQSTANASLEVFTANLTKILSGRLQDHVLQFLLQKLYRLGGRKFVLMAVNPIGCSPMVMASRPGRHGCIQVLNKAGHLFNAHLKSLVDVSKHHLPGSNFVFVNSYRIIRKIIRNPVPRGFKDTTSSCCEVMALNRGGNGVLCKKEGKACEDRNSHVFFDGLHPTEAVNIQIATKAYNSNLTSEVYPINVEQLSMF</sequence>
<evidence type="ECO:0000256" key="3">
    <source>
        <dbReference type="ARBA" id="ARBA00022525"/>
    </source>
</evidence>
<comment type="similarity">
    <text evidence="2">Belongs to the 'GDSL' lipolytic enzyme family.</text>
</comment>
<evidence type="ECO:0000256" key="7">
    <source>
        <dbReference type="ARBA" id="ARBA00023098"/>
    </source>
</evidence>
<evidence type="ECO:0008006" key="11">
    <source>
        <dbReference type="Google" id="ProtNLM"/>
    </source>
</evidence>
<feature type="chain" id="PRO_5024295680" description="SGNH hydrolase-type esterase domain-containing protein" evidence="8">
    <location>
        <begin position="29"/>
        <end position="382"/>
    </location>
</feature>
<proteinExistence type="inferred from homology"/>
<dbReference type="CDD" id="cd01837">
    <property type="entry name" value="SGNH_plant_lipase_like"/>
    <property type="match status" value="1"/>
</dbReference>
<reference evidence="10" key="1">
    <citation type="journal article" date="2019" name="Gigascience">
        <title>De novo genome assembly of the endangered Acer yangbiense, a plant species with extremely small populations endemic to Yunnan Province, China.</title>
        <authorList>
            <person name="Yang J."/>
            <person name="Wariss H.M."/>
            <person name="Tao L."/>
            <person name="Zhang R."/>
            <person name="Yun Q."/>
            <person name="Hollingsworth P."/>
            <person name="Dao Z."/>
            <person name="Luo G."/>
            <person name="Guo H."/>
            <person name="Ma Y."/>
            <person name="Sun W."/>
        </authorList>
    </citation>
    <scope>NUCLEOTIDE SEQUENCE [LARGE SCALE GENOMIC DNA]</scope>
    <source>
        <strain evidence="10">cv. br00</strain>
    </source>
</reference>
<keyword evidence="7" id="KW-0443">Lipid metabolism</keyword>
<protein>
    <recommendedName>
        <fullName evidence="11">SGNH hydrolase-type esterase domain-containing protein</fullName>
    </recommendedName>
</protein>
<dbReference type="PANTHER" id="PTHR45650:SF2">
    <property type="entry name" value="OS06G0560700 PROTEIN"/>
    <property type="match status" value="1"/>
</dbReference>
<dbReference type="EMBL" id="VDCV01000013">
    <property type="protein sequence ID" value="KAB5529968.1"/>
    <property type="molecule type" value="Genomic_DNA"/>
</dbReference>
<evidence type="ECO:0000256" key="1">
    <source>
        <dbReference type="ARBA" id="ARBA00004613"/>
    </source>
</evidence>
<keyword evidence="6" id="KW-0442">Lipid degradation</keyword>
<evidence type="ECO:0000256" key="6">
    <source>
        <dbReference type="ARBA" id="ARBA00022963"/>
    </source>
</evidence>
<comment type="caution">
    <text evidence="9">The sequence shown here is derived from an EMBL/GenBank/DDBJ whole genome shotgun (WGS) entry which is preliminary data.</text>
</comment>
<evidence type="ECO:0000256" key="8">
    <source>
        <dbReference type="SAM" id="SignalP"/>
    </source>
</evidence>
<dbReference type="InterPro" id="IPR001087">
    <property type="entry name" value="GDSL"/>
</dbReference>
<name>A0A5N5KI71_9ROSI</name>
<dbReference type="Proteomes" id="UP000326939">
    <property type="component" value="Chromosome 13"/>
</dbReference>
<keyword evidence="5" id="KW-0378">Hydrolase</keyword>
<feature type="signal peptide" evidence="8">
    <location>
        <begin position="1"/>
        <end position="28"/>
    </location>
</feature>
<dbReference type="GO" id="GO:0016042">
    <property type="term" value="P:lipid catabolic process"/>
    <property type="evidence" value="ECO:0007669"/>
    <property type="project" value="UniProtKB-KW"/>
</dbReference>
<dbReference type="PANTHER" id="PTHR45650">
    <property type="entry name" value="GDSL-LIKE LIPASE/ACYLHYDROLASE-RELATED"/>
    <property type="match status" value="1"/>
</dbReference>
<evidence type="ECO:0000313" key="10">
    <source>
        <dbReference type="Proteomes" id="UP000326939"/>
    </source>
</evidence>
<dbReference type="Gene3D" id="3.40.50.1110">
    <property type="entry name" value="SGNH hydrolase"/>
    <property type="match status" value="1"/>
</dbReference>
<keyword evidence="10" id="KW-1185">Reference proteome</keyword>
<gene>
    <name evidence="9" type="ORF">DKX38_020049</name>
</gene>